<dbReference type="AlphaFoldDB" id="A0A150WIU1"/>
<evidence type="ECO:0000313" key="2">
    <source>
        <dbReference type="Proteomes" id="UP000075320"/>
    </source>
</evidence>
<keyword evidence="2" id="KW-1185">Reference proteome</keyword>
<dbReference type="Proteomes" id="UP000075320">
    <property type="component" value="Unassembled WGS sequence"/>
</dbReference>
<organism evidence="1 2">
    <name type="scientific">Bdellovibrio bacteriovorus</name>
    <dbReference type="NCBI Taxonomy" id="959"/>
    <lineage>
        <taxon>Bacteria</taxon>
        <taxon>Pseudomonadati</taxon>
        <taxon>Bdellovibrionota</taxon>
        <taxon>Bdellovibrionia</taxon>
        <taxon>Bdellovibrionales</taxon>
        <taxon>Pseudobdellovibrionaceae</taxon>
        <taxon>Bdellovibrio</taxon>
    </lineage>
</organism>
<reference evidence="1 2" key="1">
    <citation type="submission" date="2016-03" db="EMBL/GenBank/DDBJ databases">
        <authorList>
            <person name="Ploux O."/>
        </authorList>
    </citation>
    <scope>NUCLEOTIDE SEQUENCE [LARGE SCALE GENOMIC DNA]</scope>
    <source>
        <strain evidence="1 2">R0</strain>
    </source>
</reference>
<dbReference type="RefSeq" id="WP_061835563.1">
    <property type="nucleotide sequence ID" value="NZ_LUKE01000003.1"/>
</dbReference>
<comment type="caution">
    <text evidence="1">The sequence shown here is derived from an EMBL/GenBank/DDBJ whole genome shotgun (WGS) entry which is preliminary data.</text>
</comment>
<evidence type="ECO:0000313" key="1">
    <source>
        <dbReference type="EMBL" id="KYG63669.1"/>
    </source>
</evidence>
<proteinExistence type="predicted"/>
<sequence>MKFIYVLEDDERSQKDLLDTIKLIDPKLHIRFFPTLALFHQFLKAVMKDGPLALATHGEKHPSDTSDEELAPSENHELRLMIAKYEIFGKRHMNLIGRAHQFLRRRKVRSPEGALILTAFDSPDFDIKLAEDRIINNVIFKPFDKLILKQHIEYALTGHHPVKSDTVATIQLNSTLEMLKEVSINSLSEVGFTTINNHEIKLGAFTKYYSEAFKTDDKRSVYAYCDSSKEIGENEFLCHFLFFGIDNKQIAQIRRHVLQKKSHQNTDLKQLSDKPLSILILDEDVQLSLDLKNFLSEKMKSVHVFVYNHYGQFLSDLADKDTVNRQELPPEFDIVIGNHDLFYVEKEKRWEQILQYMKDRKKKHGASGEALPVLYMVSKHKILPDEVRNLSKWVKELIFTPLDRSYLLKKLLSSEKRFANKETTSLASIQEIIPVKVANPVEITEISEAGLVLKYYRAMSIGAFREFILWRPQELDLPEIIGTVNFTEKDKGGGDYFHNHFVFFGMKDYFLKHIRLWLRDAYIKTKEKE</sequence>
<gene>
    <name evidence="1" type="ORF">AZI86_12630</name>
</gene>
<protein>
    <submittedName>
        <fullName evidence="1">Uncharacterized protein</fullName>
    </submittedName>
</protein>
<dbReference type="OrthoDB" id="5287713at2"/>
<dbReference type="EMBL" id="LUKE01000003">
    <property type="protein sequence ID" value="KYG63669.1"/>
    <property type="molecule type" value="Genomic_DNA"/>
</dbReference>
<name>A0A150WIU1_BDEBC</name>
<accession>A0A150WIU1</accession>